<evidence type="ECO:0000313" key="2">
    <source>
        <dbReference type="EMBL" id="QDB73877.1"/>
    </source>
</evidence>
<keyword evidence="3" id="KW-1185">Reference proteome</keyword>
<sequence>MIDLEIAYRCAATEVATGYGCEQSSLTNDDVVELVGLLRQAEKDAERHRWLIGNGTLDSDRDGNCELHFRAASPINTMDLGIIIDEAMKCK</sequence>
<gene>
    <name evidence="1" type="ORF">2D05_038</name>
    <name evidence="2" type="ORF">2D05_046</name>
</gene>
<name>A0A4Y5TXZ1_9CAUD</name>
<proteinExistence type="predicted"/>
<dbReference type="EMBL" id="MK804891">
    <property type="protein sequence ID" value="QDB73869.1"/>
    <property type="molecule type" value="Genomic_DNA"/>
</dbReference>
<protein>
    <submittedName>
        <fullName evidence="1">Uncharacterized protein</fullName>
    </submittedName>
</protein>
<reference evidence="1 3" key="1">
    <citation type="submission" date="2019-04" db="EMBL/GenBank/DDBJ databases">
        <title>Nine Novel Phages from a Plateau Lake in Southwest China Provide Insights into Aeromonas Phage Diversity.</title>
        <authorList>
            <person name="Xiao W."/>
        </authorList>
    </citation>
    <scope>NUCLEOTIDE SEQUENCE [LARGE SCALE GENOMIC DNA]</scope>
</reference>
<evidence type="ECO:0000313" key="1">
    <source>
        <dbReference type="EMBL" id="QDB73869.1"/>
    </source>
</evidence>
<dbReference type="EMBL" id="MK804891">
    <property type="protein sequence ID" value="QDB73877.1"/>
    <property type="molecule type" value="Genomic_DNA"/>
</dbReference>
<organism evidence="1 3">
    <name type="scientific">Aeromonas phage 2_D05</name>
    <dbReference type="NCBI Taxonomy" id="2588098"/>
    <lineage>
        <taxon>Viruses</taxon>
        <taxon>Duplodnaviria</taxon>
        <taxon>Heunggongvirae</taxon>
        <taxon>Uroviricota</taxon>
        <taxon>Caudoviricetes</taxon>
        <taxon>Kunmingvirus</taxon>
        <taxon>Kunmingvirus kv2D05</taxon>
    </lineage>
</organism>
<dbReference type="Proteomes" id="UP000318122">
    <property type="component" value="Segment"/>
</dbReference>
<evidence type="ECO:0000313" key="3">
    <source>
        <dbReference type="Proteomes" id="UP000318122"/>
    </source>
</evidence>
<accession>A0A4Y5TXZ1</accession>